<sequence length="241" mass="27714">MKGARTKIVVLMLILCLTSYGYVRAQKSDLIRLKTEDNFSKEASKYLYEGFQESTVYYRNGGSLRARLNYNLLTKEMQFVNLSGDTLSLANEYTFLRITVSRDTFYYDLKKGYLKMVATQPGMKLVVQQFLKVAGVDKIGAYGQSSGVSSIKNYQSYSTGNGPIYKLDVKGDIVFSKEATYFLMDPNYRTLPAIRKGFLSAYPKHRKSIENYLKQEPVRFNKEEDLKRLLRFCESLKEKPS</sequence>
<dbReference type="EMBL" id="JACHGF010000001">
    <property type="protein sequence ID" value="MBB5282549.1"/>
    <property type="molecule type" value="Genomic_DNA"/>
</dbReference>
<keyword evidence="2" id="KW-1185">Reference proteome</keyword>
<evidence type="ECO:0000313" key="2">
    <source>
        <dbReference type="Proteomes" id="UP000557307"/>
    </source>
</evidence>
<name>A0A840TS65_9BACT</name>
<protein>
    <submittedName>
        <fullName evidence="1">Uncharacterized protein</fullName>
    </submittedName>
</protein>
<comment type="caution">
    <text evidence="1">The sequence shown here is derived from an EMBL/GenBank/DDBJ whole genome shotgun (WGS) entry which is preliminary data.</text>
</comment>
<dbReference type="AlphaFoldDB" id="A0A840TS65"/>
<evidence type="ECO:0000313" key="1">
    <source>
        <dbReference type="EMBL" id="MBB5282549.1"/>
    </source>
</evidence>
<gene>
    <name evidence="1" type="ORF">HNQ92_000670</name>
</gene>
<dbReference type="RefSeq" id="WP_184170863.1">
    <property type="nucleotide sequence ID" value="NZ_JACHGF010000001.1"/>
</dbReference>
<accession>A0A840TS65</accession>
<dbReference type="Proteomes" id="UP000557307">
    <property type="component" value="Unassembled WGS sequence"/>
</dbReference>
<reference evidence="1 2" key="1">
    <citation type="submission" date="2020-08" db="EMBL/GenBank/DDBJ databases">
        <title>Genomic Encyclopedia of Type Strains, Phase IV (KMG-IV): sequencing the most valuable type-strain genomes for metagenomic binning, comparative biology and taxonomic classification.</title>
        <authorList>
            <person name="Goeker M."/>
        </authorList>
    </citation>
    <scope>NUCLEOTIDE SEQUENCE [LARGE SCALE GENOMIC DNA]</scope>
    <source>
        <strain evidence="1 2">DSM 105074</strain>
    </source>
</reference>
<organism evidence="1 2">
    <name type="scientific">Rhabdobacter roseus</name>
    <dbReference type="NCBI Taxonomy" id="1655419"/>
    <lineage>
        <taxon>Bacteria</taxon>
        <taxon>Pseudomonadati</taxon>
        <taxon>Bacteroidota</taxon>
        <taxon>Cytophagia</taxon>
        <taxon>Cytophagales</taxon>
        <taxon>Cytophagaceae</taxon>
        <taxon>Rhabdobacter</taxon>
    </lineage>
</organism>
<proteinExistence type="predicted"/>